<keyword evidence="2" id="KW-1185">Reference proteome</keyword>
<evidence type="ECO:0000313" key="2">
    <source>
        <dbReference type="Proteomes" id="UP000238479"/>
    </source>
</evidence>
<sequence>MLWNPKIPIDVVKNDNVVKNFLSLRGPCGGGSLLSGKGATRCESRSLCIFCLLLLWDGPVDRTHRQNGKGDHQVRISSLSFIHSRSKSLSFRISDNYY</sequence>
<proteinExistence type="predicted"/>
<organism evidence="1 2">
    <name type="scientific">Rosa chinensis</name>
    <name type="common">China rose</name>
    <dbReference type="NCBI Taxonomy" id="74649"/>
    <lineage>
        <taxon>Eukaryota</taxon>
        <taxon>Viridiplantae</taxon>
        <taxon>Streptophyta</taxon>
        <taxon>Embryophyta</taxon>
        <taxon>Tracheophyta</taxon>
        <taxon>Spermatophyta</taxon>
        <taxon>Magnoliopsida</taxon>
        <taxon>eudicotyledons</taxon>
        <taxon>Gunneridae</taxon>
        <taxon>Pentapetalae</taxon>
        <taxon>rosids</taxon>
        <taxon>fabids</taxon>
        <taxon>Rosales</taxon>
        <taxon>Rosaceae</taxon>
        <taxon>Rosoideae</taxon>
        <taxon>Rosoideae incertae sedis</taxon>
        <taxon>Rosa</taxon>
    </lineage>
</organism>
<dbReference type="Proteomes" id="UP000238479">
    <property type="component" value="Chromosome 5"/>
</dbReference>
<gene>
    <name evidence="1" type="ORF">RchiOBHm_Chr5g0007091</name>
</gene>
<accession>A0A2P6Q3Q0</accession>
<protein>
    <submittedName>
        <fullName evidence="1">Uncharacterized protein</fullName>
    </submittedName>
</protein>
<reference evidence="1 2" key="1">
    <citation type="journal article" date="2018" name="Nat. Genet.">
        <title>The Rosa genome provides new insights in the design of modern roses.</title>
        <authorList>
            <person name="Bendahmane M."/>
        </authorList>
    </citation>
    <scope>NUCLEOTIDE SEQUENCE [LARGE SCALE GENOMIC DNA]</scope>
    <source>
        <strain evidence="2">cv. Old Blush</strain>
    </source>
</reference>
<name>A0A2P6Q3Q0_ROSCH</name>
<dbReference type="AlphaFoldDB" id="A0A2P6Q3Q0"/>
<comment type="caution">
    <text evidence="1">The sequence shown here is derived from an EMBL/GenBank/DDBJ whole genome shotgun (WGS) entry which is preliminary data.</text>
</comment>
<dbReference type="EMBL" id="PDCK01000043">
    <property type="protein sequence ID" value="PRQ28818.1"/>
    <property type="molecule type" value="Genomic_DNA"/>
</dbReference>
<dbReference type="Gramene" id="PRQ28818">
    <property type="protein sequence ID" value="PRQ28818"/>
    <property type="gene ID" value="RchiOBHm_Chr5g0007091"/>
</dbReference>
<evidence type="ECO:0000313" key="1">
    <source>
        <dbReference type="EMBL" id="PRQ28818.1"/>
    </source>
</evidence>